<evidence type="ECO:0000313" key="2">
    <source>
        <dbReference type="Proteomes" id="UP000093954"/>
    </source>
</evidence>
<keyword evidence="2" id="KW-1185">Reference proteome</keyword>
<dbReference type="PATRIC" id="fig|1353534.3.peg.107"/>
<comment type="caution">
    <text evidence="1">The sequence shown here is derived from an EMBL/GenBank/DDBJ whole genome shotgun (WGS) entry which is preliminary data.</text>
</comment>
<dbReference type="Proteomes" id="UP000093954">
    <property type="component" value="Unassembled WGS sequence"/>
</dbReference>
<protein>
    <submittedName>
        <fullName evidence="1">Uncharacterized protein</fullName>
    </submittedName>
</protein>
<reference evidence="1 2" key="1">
    <citation type="journal article" date="2012" name="Front. Microbiol.">
        <title>Draft Genome Sequence of the Virulent Strain 01-B526 of the Fish Pathogen Aeromonas salmonicida.</title>
        <authorList>
            <person name="Charette S.J."/>
            <person name="Brochu F."/>
            <person name="Boyle B."/>
            <person name="Filion G."/>
            <person name="Tanaka K.H."/>
            <person name="Derome N."/>
        </authorList>
    </citation>
    <scope>NUCLEOTIDE SEQUENCE [LARGE SCALE GENOMIC DNA]</scope>
    <source>
        <strain evidence="1 2">P11</strain>
    </source>
</reference>
<sequence length="36" mass="4390">MLRLRPYKKCDAKYIVNWVKDEVSFRKCYIVLQIGL</sequence>
<gene>
    <name evidence="1" type="ORF">CLRAG_01050</name>
</gene>
<name>A0A1A6B4B2_9CLOT</name>
<dbReference type="AlphaFoldDB" id="A0A1A6B4B2"/>
<proteinExistence type="predicted"/>
<organism evidence="1 2">
    <name type="scientific">Clostridium ragsdalei P11</name>
    <dbReference type="NCBI Taxonomy" id="1353534"/>
    <lineage>
        <taxon>Bacteria</taxon>
        <taxon>Bacillati</taxon>
        <taxon>Bacillota</taxon>
        <taxon>Clostridia</taxon>
        <taxon>Eubacteriales</taxon>
        <taxon>Clostridiaceae</taxon>
        <taxon>Clostridium</taxon>
    </lineage>
</organism>
<evidence type="ECO:0000313" key="1">
    <source>
        <dbReference type="EMBL" id="OBR97186.1"/>
    </source>
</evidence>
<dbReference type="EMBL" id="LROS01000001">
    <property type="protein sequence ID" value="OBR97186.1"/>
    <property type="molecule type" value="Genomic_DNA"/>
</dbReference>
<accession>A0A1A6B4B2</accession>